<keyword evidence="1" id="KW-0732">Signal</keyword>
<evidence type="ECO:0000313" key="3">
    <source>
        <dbReference type="Proteomes" id="UP000255193"/>
    </source>
</evidence>
<evidence type="ECO:0000256" key="1">
    <source>
        <dbReference type="SAM" id="SignalP"/>
    </source>
</evidence>
<dbReference type="EMBL" id="UGQA01000007">
    <property type="protein sequence ID" value="STZ01774.1"/>
    <property type="molecule type" value="Genomic_DNA"/>
</dbReference>
<gene>
    <name evidence="2" type="ORF">NCTC11091_02247</name>
</gene>
<sequence length="75" mass="8229">MPSLFDRLPKLYMPRRKHLLTLSAALLVGALLVPSANAANVTIDVRTPEDFKSGILMAQSIFRITKLPAKSPVKV</sequence>
<protein>
    <submittedName>
        <fullName evidence="2">Uncharacterized protein</fullName>
    </submittedName>
</protein>
<dbReference type="Proteomes" id="UP000255193">
    <property type="component" value="Unassembled WGS sequence"/>
</dbReference>
<proteinExistence type="predicted"/>
<evidence type="ECO:0000313" key="2">
    <source>
        <dbReference type="EMBL" id="STZ01774.1"/>
    </source>
</evidence>
<organism evidence="2 3">
    <name type="scientific">Faucicola atlantae</name>
    <dbReference type="NCBI Taxonomy" id="34059"/>
    <lineage>
        <taxon>Bacteria</taxon>
        <taxon>Pseudomonadati</taxon>
        <taxon>Pseudomonadota</taxon>
        <taxon>Gammaproteobacteria</taxon>
        <taxon>Moraxellales</taxon>
        <taxon>Moraxellaceae</taxon>
        <taxon>Faucicola</taxon>
    </lineage>
</organism>
<dbReference type="RefSeq" id="WP_245945399.1">
    <property type="nucleotide sequence ID" value="NZ_UGQA01000007.1"/>
</dbReference>
<name>A0A378QN93_9GAMM</name>
<dbReference type="AlphaFoldDB" id="A0A378QN93"/>
<accession>A0A378QN93</accession>
<feature type="chain" id="PRO_5017077417" evidence="1">
    <location>
        <begin position="39"/>
        <end position="75"/>
    </location>
</feature>
<feature type="signal peptide" evidence="1">
    <location>
        <begin position="1"/>
        <end position="38"/>
    </location>
</feature>
<reference evidence="2 3" key="1">
    <citation type="submission" date="2018-06" db="EMBL/GenBank/DDBJ databases">
        <authorList>
            <consortium name="Pathogen Informatics"/>
            <person name="Doyle S."/>
        </authorList>
    </citation>
    <scope>NUCLEOTIDE SEQUENCE [LARGE SCALE GENOMIC DNA]</scope>
    <source>
        <strain evidence="2 3">NCTC11091</strain>
    </source>
</reference>